<evidence type="ECO:0000256" key="1">
    <source>
        <dbReference type="ARBA" id="ARBA00007626"/>
    </source>
</evidence>
<sequence>MSSMYRVLLRNLCTSVQSTAAAAEACTEPAVTKLRSITKSLYRENDFDRLVEKFKKASEIDRFRTNSGIYETMVRRLASAKRFNLVEEILEEQTKYKDITKEGFSARLIRLYGVSGMFENAHKLFDGLPERNCTRTVLSFNALLAAYLHSKKFDMVDRLFKELPSKLSIEPDSVSYNTVIKAFCEMGSFDSAFSMIEEMENKGVKPDLITYNTLLDELYGKGRYSEGERIWSEMEKKNVTPDIRSYNARLVGLAGEKKMKEAVELIEKMRNEGVKPDRFSINAVIKGFVDEKNLDEAKKWYSEIANTDCEPNKTTFKMLIPFLCEKGDLKTAIEVCKVIFNSQSRVDDSLLQLVVDRLVKESMVSEAKEIVELGRTCRYKLKLPADKPLHGICPRMILFAPYKLVFSFLVYNSYYPFELVLAFLSLG</sequence>
<dbReference type="AlphaFoldDB" id="A0A834SEF2"/>
<organism evidence="4 5">
    <name type="scientific">Senna tora</name>
    <dbReference type="NCBI Taxonomy" id="362788"/>
    <lineage>
        <taxon>Eukaryota</taxon>
        <taxon>Viridiplantae</taxon>
        <taxon>Streptophyta</taxon>
        <taxon>Embryophyta</taxon>
        <taxon>Tracheophyta</taxon>
        <taxon>Spermatophyta</taxon>
        <taxon>Magnoliopsida</taxon>
        <taxon>eudicotyledons</taxon>
        <taxon>Gunneridae</taxon>
        <taxon>Pentapetalae</taxon>
        <taxon>rosids</taxon>
        <taxon>fabids</taxon>
        <taxon>Fabales</taxon>
        <taxon>Fabaceae</taxon>
        <taxon>Caesalpinioideae</taxon>
        <taxon>Cassia clade</taxon>
        <taxon>Senna</taxon>
    </lineage>
</organism>
<reference evidence="4" key="1">
    <citation type="submission" date="2020-09" db="EMBL/GenBank/DDBJ databases">
        <title>Genome-Enabled Discovery of Anthraquinone Biosynthesis in Senna tora.</title>
        <authorList>
            <person name="Kang S.-H."/>
            <person name="Pandey R.P."/>
            <person name="Lee C.-M."/>
            <person name="Sim J.-S."/>
            <person name="Jeong J.-T."/>
            <person name="Choi B.-S."/>
            <person name="Jung M."/>
            <person name="Ginzburg D."/>
            <person name="Zhao K."/>
            <person name="Won S.Y."/>
            <person name="Oh T.-J."/>
            <person name="Yu Y."/>
            <person name="Kim N.-H."/>
            <person name="Lee O.R."/>
            <person name="Lee T.-H."/>
            <person name="Bashyal P."/>
            <person name="Kim T.-S."/>
            <person name="Lee W.-H."/>
            <person name="Kawkins C."/>
            <person name="Kim C.-K."/>
            <person name="Kim J.S."/>
            <person name="Ahn B.O."/>
            <person name="Rhee S.Y."/>
            <person name="Sohng J.K."/>
        </authorList>
    </citation>
    <scope>NUCLEOTIDE SEQUENCE</scope>
    <source>
        <tissue evidence="4">Leaf</tissue>
    </source>
</reference>
<dbReference type="GO" id="GO:0031930">
    <property type="term" value="P:mitochondria-nucleus signaling pathway"/>
    <property type="evidence" value="ECO:0007669"/>
    <property type="project" value="TreeGrafter"/>
</dbReference>
<proteinExistence type="inferred from homology"/>
<protein>
    <submittedName>
        <fullName evidence="4">Pentatricopeptide repeat-containing protein</fullName>
    </submittedName>
</protein>
<feature type="repeat" description="PPR" evidence="3">
    <location>
        <begin position="242"/>
        <end position="276"/>
    </location>
</feature>
<evidence type="ECO:0000256" key="3">
    <source>
        <dbReference type="PROSITE-ProRule" id="PRU00708"/>
    </source>
</evidence>
<evidence type="ECO:0000313" key="5">
    <source>
        <dbReference type="Proteomes" id="UP000634136"/>
    </source>
</evidence>
<dbReference type="PROSITE" id="PS51375">
    <property type="entry name" value="PPR"/>
    <property type="match status" value="4"/>
</dbReference>
<dbReference type="OrthoDB" id="185373at2759"/>
<comment type="caution">
    <text evidence="4">The sequence shown here is derived from an EMBL/GenBank/DDBJ whole genome shotgun (WGS) entry which is preliminary data.</text>
</comment>
<accession>A0A834SEF2</accession>
<dbReference type="Gene3D" id="1.25.40.10">
    <property type="entry name" value="Tetratricopeptide repeat domain"/>
    <property type="match status" value="2"/>
</dbReference>
<feature type="repeat" description="PPR" evidence="3">
    <location>
        <begin position="172"/>
        <end position="206"/>
    </location>
</feature>
<dbReference type="Pfam" id="PF01535">
    <property type="entry name" value="PPR"/>
    <property type="match status" value="2"/>
</dbReference>
<dbReference type="Pfam" id="PF13812">
    <property type="entry name" value="PPR_3"/>
    <property type="match status" value="1"/>
</dbReference>
<dbReference type="Pfam" id="PF13041">
    <property type="entry name" value="PPR_2"/>
    <property type="match status" value="1"/>
</dbReference>
<name>A0A834SEF2_9FABA</name>
<feature type="repeat" description="PPR" evidence="3">
    <location>
        <begin position="207"/>
        <end position="241"/>
    </location>
</feature>
<dbReference type="EMBL" id="JAAIUW010000013">
    <property type="protein sequence ID" value="KAF7802750.1"/>
    <property type="molecule type" value="Genomic_DNA"/>
</dbReference>
<dbReference type="Proteomes" id="UP000634136">
    <property type="component" value="Unassembled WGS sequence"/>
</dbReference>
<feature type="repeat" description="PPR" evidence="3">
    <location>
        <begin position="277"/>
        <end position="311"/>
    </location>
</feature>
<dbReference type="InterPro" id="IPR002885">
    <property type="entry name" value="PPR_rpt"/>
</dbReference>
<comment type="similarity">
    <text evidence="1">Belongs to the PPR family. P subfamily.</text>
</comment>
<dbReference type="SUPFAM" id="SSF81901">
    <property type="entry name" value="HCP-like"/>
    <property type="match status" value="1"/>
</dbReference>
<dbReference type="NCBIfam" id="TIGR00756">
    <property type="entry name" value="PPR"/>
    <property type="match status" value="5"/>
</dbReference>
<dbReference type="GO" id="GO:0010019">
    <property type="term" value="P:chloroplast-nucleus signaling pathway"/>
    <property type="evidence" value="ECO:0007669"/>
    <property type="project" value="TreeGrafter"/>
</dbReference>
<gene>
    <name evidence="4" type="ORF">G2W53_041861</name>
</gene>
<keyword evidence="5" id="KW-1185">Reference proteome</keyword>
<keyword evidence="2" id="KW-0677">Repeat</keyword>
<evidence type="ECO:0000313" key="4">
    <source>
        <dbReference type="EMBL" id="KAF7802750.1"/>
    </source>
</evidence>
<dbReference type="GO" id="GO:0009507">
    <property type="term" value="C:chloroplast"/>
    <property type="evidence" value="ECO:0007669"/>
    <property type="project" value="TreeGrafter"/>
</dbReference>
<dbReference type="PANTHER" id="PTHR47936:SF5">
    <property type="entry name" value="PENTACOTRIPEPTIDE-REPEAT REGION OF PRORP DOMAIN-CONTAINING PROTEIN"/>
    <property type="match status" value="1"/>
</dbReference>
<dbReference type="InterPro" id="IPR011990">
    <property type="entry name" value="TPR-like_helical_dom_sf"/>
</dbReference>
<evidence type="ECO:0000256" key="2">
    <source>
        <dbReference type="ARBA" id="ARBA00022737"/>
    </source>
</evidence>
<dbReference type="PANTHER" id="PTHR47936">
    <property type="entry name" value="PPR_LONG DOMAIN-CONTAINING PROTEIN"/>
    <property type="match status" value="1"/>
</dbReference>